<dbReference type="InParanoid" id="A0A165K686"/>
<organism evidence="2 3">
    <name type="scientific">Exidia glandulosa HHB12029</name>
    <dbReference type="NCBI Taxonomy" id="1314781"/>
    <lineage>
        <taxon>Eukaryota</taxon>
        <taxon>Fungi</taxon>
        <taxon>Dikarya</taxon>
        <taxon>Basidiomycota</taxon>
        <taxon>Agaricomycotina</taxon>
        <taxon>Agaricomycetes</taxon>
        <taxon>Auriculariales</taxon>
        <taxon>Exidiaceae</taxon>
        <taxon>Exidia</taxon>
    </lineage>
</organism>
<dbReference type="PANTHER" id="PTHR16134">
    <property type="entry name" value="F-BOX/TPR REPEAT PROTEIN POF3"/>
    <property type="match status" value="1"/>
</dbReference>
<gene>
    <name evidence="2" type="ORF">EXIGLDRAFT_734351</name>
</gene>
<name>A0A165K686_EXIGL</name>
<dbReference type="InterPro" id="IPR036047">
    <property type="entry name" value="F-box-like_dom_sf"/>
</dbReference>
<dbReference type="Proteomes" id="UP000077266">
    <property type="component" value="Unassembled WGS sequence"/>
</dbReference>
<proteinExistence type="predicted"/>
<dbReference type="PANTHER" id="PTHR16134:SF119">
    <property type="entry name" value="AT02038P-RELATED"/>
    <property type="match status" value="1"/>
</dbReference>
<dbReference type="SUPFAM" id="SSF81383">
    <property type="entry name" value="F-box domain"/>
    <property type="match status" value="1"/>
</dbReference>
<reference evidence="2 3" key="1">
    <citation type="journal article" date="2016" name="Mol. Biol. Evol.">
        <title>Comparative Genomics of Early-Diverging Mushroom-Forming Fungi Provides Insights into the Origins of Lignocellulose Decay Capabilities.</title>
        <authorList>
            <person name="Nagy L.G."/>
            <person name="Riley R."/>
            <person name="Tritt A."/>
            <person name="Adam C."/>
            <person name="Daum C."/>
            <person name="Floudas D."/>
            <person name="Sun H."/>
            <person name="Yadav J.S."/>
            <person name="Pangilinan J."/>
            <person name="Larsson K.H."/>
            <person name="Matsuura K."/>
            <person name="Barry K."/>
            <person name="Labutti K."/>
            <person name="Kuo R."/>
            <person name="Ohm R.A."/>
            <person name="Bhattacharya S.S."/>
            <person name="Shirouzu T."/>
            <person name="Yoshinaga Y."/>
            <person name="Martin F.M."/>
            <person name="Grigoriev I.V."/>
            <person name="Hibbett D.S."/>
        </authorList>
    </citation>
    <scope>NUCLEOTIDE SEQUENCE [LARGE SCALE GENOMIC DNA]</scope>
    <source>
        <strain evidence="2 3">HHB12029</strain>
    </source>
</reference>
<keyword evidence="3" id="KW-1185">Reference proteome</keyword>
<dbReference type="InterPro" id="IPR001810">
    <property type="entry name" value="F-box_dom"/>
</dbReference>
<sequence>MSFPIELLVDIFSRHKEPPALMSLALVCRQWKEIVYNDHSLWTTINVTPRTTLGQVRTQLARSGNRHLDVEVSFVPSMEYADFEDVLAAVFVETSRIETLEIGTLHTFGDDDDDELGDESCWPAAVERALCTGVAWPQLRVLDLEGEMVFGDTLEIDIFAPTLVRLRLDCVSVREWAQLLRGTQLRDLDLGKAISGDMFELMMVLPNLTNLRRLGLNDNTDGDETLVFSLPHGKPPVFLHLVAITVYWETADISSLLSFLGCCPSLEQLEVMVTSVVNQDPTASNPVFKLPRLESLRLVVSGGNDRTSSDFLNLLAPALCESKLRDVDLDNMSIRSLEVLLNPHLERLRLKSVVCDPRALTHGLVQCTNLRVLELREVEMPSLGDAWTSDVRLSRLRSATLVALEADSRLRAVAAPDRLAHNRRLPGYFIPLVDSPGVMAATVQGVPLTVEEMLRLMKDLGNGGMLFVESHNTFYNTPGLKIGAPLRSDEAQYREFEVSGLVDAWRSLHSAYNILWRIGSLGIDICHLTEFFKVVLSESLEGAQLPLLFRLTICAGYMEGLREDKLESTLDDVGVLCASPGAVDAPYLLQVVFDNSAYEEDPLQVSQAALTRFISLFKAPFGPEVIMKAVIRT</sequence>
<dbReference type="SMART" id="SM00256">
    <property type="entry name" value="FBOX"/>
    <property type="match status" value="1"/>
</dbReference>
<dbReference type="SUPFAM" id="SSF52047">
    <property type="entry name" value="RNI-like"/>
    <property type="match status" value="1"/>
</dbReference>
<evidence type="ECO:0000259" key="1">
    <source>
        <dbReference type="PROSITE" id="PS50181"/>
    </source>
</evidence>
<accession>A0A165K686</accession>
<dbReference type="Gene3D" id="3.80.10.10">
    <property type="entry name" value="Ribonuclease Inhibitor"/>
    <property type="match status" value="1"/>
</dbReference>
<evidence type="ECO:0000313" key="3">
    <source>
        <dbReference type="Proteomes" id="UP000077266"/>
    </source>
</evidence>
<dbReference type="OrthoDB" id="3219769at2759"/>
<dbReference type="AlphaFoldDB" id="A0A165K686"/>
<protein>
    <recommendedName>
        <fullName evidence="1">F-box domain-containing protein</fullName>
    </recommendedName>
</protein>
<dbReference type="Gene3D" id="1.20.1280.50">
    <property type="match status" value="1"/>
</dbReference>
<feature type="domain" description="F-box" evidence="1">
    <location>
        <begin position="1"/>
        <end position="45"/>
    </location>
</feature>
<dbReference type="PROSITE" id="PS50181">
    <property type="entry name" value="FBOX"/>
    <property type="match status" value="1"/>
</dbReference>
<dbReference type="InterPro" id="IPR032675">
    <property type="entry name" value="LRR_dom_sf"/>
</dbReference>
<dbReference type="Pfam" id="PF12937">
    <property type="entry name" value="F-box-like"/>
    <property type="match status" value="1"/>
</dbReference>
<evidence type="ECO:0000313" key="2">
    <source>
        <dbReference type="EMBL" id="KZV95862.1"/>
    </source>
</evidence>
<dbReference type="EMBL" id="KV425950">
    <property type="protein sequence ID" value="KZV95862.1"/>
    <property type="molecule type" value="Genomic_DNA"/>
</dbReference>
<dbReference type="CDD" id="cd09917">
    <property type="entry name" value="F-box_SF"/>
    <property type="match status" value="1"/>
</dbReference>